<evidence type="ECO:0000313" key="3">
    <source>
        <dbReference type="EMBL" id="OGI91531.1"/>
    </source>
</evidence>
<name>A0A1F6XC78_9BACT</name>
<comment type="caution">
    <text evidence="3">The sequence shown here is derived from an EMBL/GenBank/DDBJ whole genome shotgun (WGS) entry which is preliminary data.</text>
</comment>
<dbReference type="Proteomes" id="UP000179381">
    <property type="component" value="Unassembled WGS sequence"/>
</dbReference>
<dbReference type="InterPro" id="IPR043128">
    <property type="entry name" value="Rev_trsase/Diguanyl_cyclase"/>
</dbReference>
<protein>
    <recommendedName>
        <fullName evidence="2">GGDEF domain-containing protein</fullName>
    </recommendedName>
</protein>
<sequence>MPEKIPNSGRKAPEVQQLNFKGMRDLIMAGKCTRDEIRTNASLTLEEQVSLGDLLAERLEWEQVRLKEENAELQKEVHSNKEEISHLREMVGRDALVTDALNREYMTDILESVIRELKHQGEKRRSPKLKAAVLVYIDINKFKEINDRYGHSVGDQALIILGRRIAETIRPRDHLFRPGGDEFLIVLPVYEPANGEGVDEAVDPKALYENIIRNLRSNLFVDVEGERISISLSTGVDVLDSTSPLTAEEVIKKAEQKMYKEKRGETQ</sequence>
<dbReference type="Pfam" id="PF00990">
    <property type="entry name" value="GGDEF"/>
    <property type="match status" value="1"/>
</dbReference>
<dbReference type="EMBL" id="MFVH01000027">
    <property type="protein sequence ID" value="OGI91531.1"/>
    <property type="molecule type" value="Genomic_DNA"/>
</dbReference>
<accession>A0A1F6XC78</accession>
<dbReference type="SUPFAM" id="SSF55073">
    <property type="entry name" value="Nucleotide cyclase"/>
    <property type="match status" value="1"/>
</dbReference>
<keyword evidence="1" id="KW-0175">Coiled coil</keyword>
<dbReference type="PROSITE" id="PS50887">
    <property type="entry name" value="GGDEF"/>
    <property type="match status" value="1"/>
</dbReference>
<evidence type="ECO:0000256" key="1">
    <source>
        <dbReference type="SAM" id="Coils"/>
    </source>
</evidence>
<gene>
    <name evidence="3" type="ORF">A2933_01400</name>
</gene>
<dbReference type="PANTHER" id="PTHR45138">
    <property type="entry name" value="REGULATORY COMPONENTS OF SENSORY TRANSDUCTION SYSTEM"/>
    <property type="match status" value="1"/>
</dbReference>
<dbReference type="NCBIfam" id="TIGR00254">
    <property type="entry name" value="GGDEF"/>
    <property type="match status" value="1"/>
</dbReference>
<feature type="domain" description="GGDEF" evidence="2">
    <location>
        <begin position="130"/>
        <end position="267"/>
    </location>
</feature>
<dbReference type="GO" id="GO:0052621">
    <property type="term" value="F:diguanylate cyclase activity"/>
    <property type="evidence" value="ECO:0007669"/>
    <property type="project" value="TreeGrafter"/>
</dbReference>
<proteinExistence type="predicted"/>
<dbReference type="CDD" id="cd01949">
    <property type="entry name" value="GGDEF"/>
    <property type="match status" value="1"/>
</dbReference>
<feature type="coiled-coil region" evidence="1">
    <location>
        <begin position="56"/>
        <end position="90"/>
    </location>
</feature>
<organism evidence="3 4">
    <name type="scientific">Candidatus Nomurabacteria bacterium RIFCSPLOWO2_01_FULL_46_18</name>
    <dbReference type="NCBI Taxonomy" id="1801783"/>
    <lineage>
        <taxon>Bacteria</taxon>
        <taxon>Candidatus Nomuraibacteriota</taxon>
    </lineage>
</organism>
<dbReference type="InterPro" id="IPR050469">
    <property type="entry name" value="Diguanylate_Cyclase"/>
</dbReference>
<reference evidence="3 4" key="1">
    <citation type="journal article" date="2016" name="Nat. Commun.">
        <title>Thousands of microbial genomes shed light on interconnected biogeochemical processes in an aquifer system.</title>
        <authorList>
            <person name="Anantharaman K."/>
            <person name="Brown C.T."/>
            <person name="Hug L.A."/>
            <person name="Sharon I."/>
            <person name="Castelle C.J."/>
            <person name="Probst A.J."/>
            <person name="Thomas B.C."/>
            <person name="Singh A."/>
            <person name="Wilkins M.J."/>
            <person name="Karaoz U."/>
            <person name="Brodie E.L."/>
            <person name="Williams K.H."/>
            <person name="Hubbard S.S."/>
            <person name="Banfield J.F."/>
        </authorList>
    </citation>
    <scope>NUCLEOTIDE SEQUENCE [LARGE SCALE GENOMIC DNA]</scope>
</reference>
<dbReference type="Gene3D" id="3.30.70.270">
    <property type="match status" value="1"/>
</dbReference>
<evidence type="ECO:0000259" key="2">
    <source>
        <dbReference type="PROSITE" id="PS50887"/>
    </source>
</evidence>
<evidence type="ECO:0000313" key="4">
    <source>
        <dbReference type="Proteomes" id="UP000179381"/>
    </source>
</evidence>
<dbReference type="InterPro" id="IPR029787">
    <property type="entry name" value="Nucleotide_cyclase"/>
</dbReference>
<dbReference type="AlphaFoldDB" id="A0A1F6XC78"/>
<dbReference type="SMART" id="SM00267">
    <property type="entry name" value="GGDEF"/>
    <property type="match status" value="1"/>
</dbReference>
<dbReference type="InterPro" id="IPR000160">
    <property type="entry name" value="GGDEF_dom"/>
</dbReference>
<dbReference type="PANTHER" id="PTHR45138:SF9">
    <property type="entry name" value="DIGUANYLATE CYCLASE DGCM-RELATED"/>
    <property type="match status" value="1"/>
</dbReference>